<evidence type="ECO:0000256" key="4">
    <source>
        <dbReference type="ARBA" id="ARBA00022692"/>
    </source>
</evidence>
<evidence type="ECO:0000256" key="11">
    <source>
        <dbReference type="ARBA" id="ARBA00023136"/>
    </source>
</evidence>
<comment type="subcellular location">
    <subcellularLocation>
        <location evidence="2">Cell junction</location>
        <location evidence="2">Desmosome</location>
    </subcellularLocation>
    <subcellularLocation>
        <location evidence="1">Cell membrane</location>
    </subcellularLocation>
</comment>
<dbReference type="PROSITE" id="PS00232">
    <property type="entry name" value="CADHERIN_1"/>
    <property type="match status" value="1"/>
</dbReference>
<keyword evidence="3" id="KW-1003">Cell membrane</keyword>
<keyword evidence="11" id="KW-0472">Membrane</keyword>
<protein>
    <recommendedName>
        <fullName evidence="14">Cadherin domain-containing protein</fullName>
    </recommendedName>
</protein>
<keyword evidence="12" id="KW-0325">Glycoprotein</keyword>
<evidence type="ECO:0000256" key="13">
    <source>
        <dbReference type="PROSITE-ProRule" id="PRU00043"/>
    </source>
</evidence>
<name>A0A8C1WUT6_CYPCA</name>
<evidence type="ECO:0000256" key="6">
    <source>
        <dbReference type="ARBA" id="ARBA00022737"/>
    </source>
</evidence>
<dbReference type="GO" id="GO:0007156">
    <property type="term" value="P:homophilic cell adhesion via plasma membrane adhesion molecules"/>
    <property type="evidence" value="ECO:0007669"/>
    <property type="project" value="InterPro"/>
</dbReference>
<dbReference type="GO" id="GO:0005886">
    <property type="term" value="C:plasma membrane"/>
    <property type="evidence" value="ECO:0007669"/>
    <property type="project" value="UniProtKB-SubCell"/>
</dbReference>
<dbReference type="FunFam" id="2.60.40.60:FF:000074">
    <property type="entry name" value="Desmoglein 4"/>
    <property type="match status" value="1"/>
</dbReference>
<dbReference type="PANTHER" id="PTHR24025">
    <property type="entry name" value="DESMOGLEIN FAMILY MEMBER"/>
    <property type="match status" value="1"/>
</dbReference>
<dbReference type="PANTHER" id="PTHR24025:SF29">
    <property type="entry name" value="DESMOGLEIN-2-LIKE-RELATED"/>
    <property type="match status" value="1"/>
</dbReference>
<evidence type="ECO:0000256" key="10">
    <source>
        <dbReference type="ARBA" id="ARBA00022989"/>
    </source>
</evidence>
<dbReference type="Proteomes" id="UP000694700">
    <property type="component" value="Unplaced"/>
</dbReference>
<dbReference type="Gene3D" id="2.60.40.60">
    <property type="entry name" value="Cadherins"/>
    <property type="match status" value="2"/>
</dbReference>
<evidence type="ECO:0000256" key="5">
    <source>
        <dbReference type="ARBA" id="ARBA00022723"/>
    </source>
</evidence>
<dbReference type="GO" id="GO:0045216">
    <property type="term" value="P:cell-cell junction organization"/>
    <property type="evidence" value="ECO:0007669"/>
    <property type="project" value="UniProtKB-ARBA"/>
</dbReference>
<dbReference type="InterPro" id="IPR000233">
    <property type="entry name" value="Cadherin_Y-type_LIR"/>
</dbReference>
<dbReference type="InterPro" id="IPR050971">
    <property type="entry name" value="Cadherin-domain_protein"/>
</dbReference>
<dbReference type="AlphaFoldDB" id="A0A8C1WUT6"/>
<dbReference type="InterPro" id="IPR009122">
    <property type="entry name" value="Desmosomal_cadherin"/>
</dbReference>
<evidence type="ECO:0000259" key="14">
    <source>
        <dbReference type="PROSITE" id="PS50268"/>
    </source>
</evidence>
<evidence type="ECO:0000256" key="7">
    <source>
        <dbReference type="ARBA" id="ARBA00022837"/>
    </source>
</evidence>
<dbReference type="SUPFAM" id="SSF49313">
    <property type="entry name" value="Cadherin-like"/>
    <property type="match status" value="2"/>
</dbReference>
<dbReference type="InterPro" id="IPR002126">
    <property type="entry name" value="Cadherin-like_dom"/>
</dbReference>
<dbReference type="PRINTS" id="PR01818">
    <property type="entry name" value="DESMOCADHERN"/>
</dbReference>
<dbReference type="Pfam" id="PF01049">
    <property type="entry name" value="CADH_Y-type_LIR"/>
    <property type="match status" value="1"/>
</dbReference>
<dbReference type="GO" id="GO:0005509">
    <property type="term" value="F:calcium ion binding"/>
    <property type="evidence" value="ECO:0007669"/>
    <property type="project" value="UniProtKB-UniRule"/>
</dbReference>
<keyword evidence="4" id="KW-0812">Transmembrane</keyword>
<reference evidence="15" key="1">
    <citation type="submission" date="2025-08" db="UniProtKB">
        <authorList>
            <consortium name="Ensembl"/>
        </authorList>
    </citation>
    <scope>IDENTIFICATION</scope>
</reference>
<dbReference type="Ensembl" id="ENSCCRT00015074679.1">
    <property type="protein sequence ID" value="ENSCCRP00015072328.1"/>
    <property type="gene ID" value="ENSCCRG00015029294.1"/>
</dbReference>
<evidence type="ECO:0000256" key="9">
    <source>
        <dbReference type="ARBA" id="ARBA00022949"/>
    </source>
</evidence>
<evidence type="ECO:0000256" key="8">
    <source>
        <dbReference type="ARBA" id="ARBA00022889"/>
    </source>
</evidence>
<keyword evidence="10" id="KW-1133">Transmembrane helix</keyword>
<evidence type="ECO:0000313" key="16">
    <source>
        <dbReference type="Proteomes" id="UP000694700"/>
    </source>
</evidence>
<sequence length="847" mass="91116">MNLNLVVANKALPGAPLESGAGAAGAGGASGAGAQHMFFGGSSSVPKQKTYLVKIGVKNKPEGPKFKPKIKPISVSENTKNSYPRVIDTYTAIEEDTGKTAEKVKYAKGYDPDSWISIDTDTAEIKLNKVPDRESPFVVNGTYYAKILCITDELHSQTSTGTIALQVEDLNDNCPKLLNNVQTVCSDTRVVNVTAEDEDSDPNGAPLEFRLIQEKTKGKWNLQQINNVSASLLAEDDLWPGFYEVTMEIRDKQGLVCPDEQVLHLEDVLLMAFPPKLYNEDLDEIKLSKEPLRMVEANFNIPSGEIQVPWSNQVVNNSSNMVGMMQKSAFGGFYYDMNMENSARWQEELDEFLKKYFAHKSRYISENDSPKQGLKQYDYESEGSVTGSIESCSFTESNDDLEFLNNLGSKFNTLAEVCGFRQTDPKVIVNTVEITPNAAASSSHVTNIVQPSPEEIPVKSPLVQPEPNQGTVIQEPMYYGFNQPMASNVLLSENGLGQGVYIINGTPEAGRILTQGNCHTLEHYGSGQQAVLANNIIGDSVLYSQIGPQSPVMVTKGLGEVNLPPTPNLVVMPQQQLDGIGSLQMLRENGQNRVTLIDGSINEGKVLVGGLGPSHRPMSPQLLYPVNSQELSGMVHMNQTVVDGSLSIAQNEGTVTIVESPDNGSNVLVGGPGTPNLVTVPQTATGQVNSQLLVSCPYPSASKKGGESRLLVSGHSILEAPVSGGNLLVAGPGQYPVSMIAGTPNLVRLPQVLTGQVNNSQLLVNGVQNIVSGKGGQSRQLVSGPTIVEGSSQLPLAMSPGVLSPAEHSQAANRQLFRSTVSRVLISMSMMPKSKGFATNGQRNVEQ</sequence>
<proteinExistence type="predicted"/>
<evidence type="ECO:0000256" key="2">
    <source>
        <dbReference type="ARBA" id="ARBA00004568"/>
    </source>
</evidence>
<keyword evidence="5" id="KW-0479">Metal-binding</keyword>
<feature type="domain" description="Cadherin" evidence="14">
    <location>
        <begin position="67"/>
        <end position="177"/>
    </location>
</feature>
<dbReference type="InterPro" id="IPR020894">
    <property type="entry name" value="Cadherin_CS"/>
</dbReference>
<evidence type="ECO:0000313" key="15">
    <source>
        <dbReference type="Ensembl" id="ENSCCRP00015072328.1"/>
    </source>
</evidence>
<keyword evidence="7 13" id="KW-0106">Calcium</keyword>
<dbReference type="PROSITE" id="PS50268">
    <property type="entry name" value="CADHERIN_2"/>
    <property type="match status" value="1"/>
</dbReference>
<dbReference type="GO" id="GO:0030057">
    <property type="term" value="C:desmosome"/>
    <property type="evidence" value="ECO:0007669"/>
    <property type="project" value="UniProtKB-SubCell"/>
</dbReference>
<dbReference type="CDD" id="cd11304">
    <property type="entry name" value="Cadherin_repeat"/>
    <property type="match status" value="1"/>
</dbReference>
<dbReference type="SMART" id="SM00112">
    <property type="entry name" value="CA"/>
    <property type="match status" value="1"/>
</dbReference>
<dbReference type="InterPro" id="IPR015919">
    <property type="entry name" value="Cadherin-like_sf"/>
</dbReference>
<evidence type="ECO:0000256" key="1">
    <source>
        <dbReference type="ARBA" id="ARBA00004236"/>
    </source>
</evidence>
<evidence type="ECO:0000256" key="3">
    <source>
        <dbReference type="ARBA" id="ARBA00022475"/>
    </source>
</evidence>
<keyword evidence="9" id="KW-0965">Cell junction</keyword>
<keyword evidence="8" id="KW-0130">Cell adhesion</keyword>
<dbReference type="GO" id="GO:0002009">
    <property type="term" value="P:morphogenesis of an epithelium"/>
    <property type="evidence" value="ECO:0007669"/>
    <property type="project" value="UniProtKB-ARBA"/>
</dbReference>
<organism evidence="15 16">
    <name type="scientific">Cyprinus carpio</name>
    <name type="common">Common carp</name>
    <dbReference type="NCBI Taxonomy" id="7962"/>
    <lineage>
        <taxon>Eukaryota</taxon>
        <taxon>Metazoa</taxon>
        <taxon>Chordata</taxon>
        <taxon>Craniata</taxon>
        <taxon>Vertebrata</taxon>
        <taxon>Euteleostomi</taxon>
        <taxon>Actinopterygii</taxon>
        <taxon>Neopterygii</taxon>
        <taxon>Teleostei</taxon>
        <taxon>Ostariophysi</taxon>
        <taxon>Cypriniformes</taxon>
        <taxon>Cyprinidae</taxon>
        <taxon>Cyprininae</taxon>
        <taxon>Cyprinus</taxon>
    </lineage>
</organism>
<dbReference type="InterPro" id="IPR027397">
    <property type="entry name" value="Catenin-bd_sf"/>
</dbReference>
<evidence type="ECO:0000256" key="12">
    <source>
        <dbReference type="ARBA" id="ARBA00023180"/>
    </source>
</evidence>
<dbReference type="Gene3D" id="4.10.900.10">
    <property type="entry name" value="TCF3-CBD (Catenin binding domain)"/>
    <property type="match status" value="1"/>
</dbReference>
<keyword evidence="6" id="KW-0677">Repeat</keyword>
<accession>A0A8C1WUT6</accession>